<dbReference type="InterPro" id="IPR055411">
    <property type="entry name" value="LRR_FXL15/At3g58940/PEG3-like"/>
</dbReference>
<proteinExistence type="predicted"/>
<dbReference type="AlphaFoldDB" id="N1QRH4"/>
<evidence type="ECO:0000313" key="2">
    <source>
        <dbReference type="EnsemblPlants" id="EMT01525"/>
    </source>
</evidence>
<dbReference type="PANTHER" id="PTHR32141">
    <property type="match status" value="1"/>
</dbReference>
<dbReference type="EnsemblPlants" id="EMT01525">
    <property type="protein sequence ID" value="EMT01525"/>
    <property type="gene ID" value="F775_52112"/>
</dbReference>
<dbReference type="PANTHER" id="PTHR32141:SF176">
    <property type="entry name" value="FBD DOMAIN-CONTAINING PROTEIN"/>
    <property type="match status" value="1"/>
</dbReference>
<sequence>MGDGAASHPTWRYNGEEDAARTAAFASHWRQIWRTTPLVLRDTNAHLPEATRVAGALAGHPGPFRTVNLFGCRSTSLDLELPEWPRLLAAKFTKNLSFLNKQTQPQTTLSPLPADILQCGCSSPSPWPTGRSPTTSRSPPMPSPISGGSACPVLETLGLMLKGKPERVHVCSQSLRCLLLGLSKVEEFTVVDAPLLERIIFFKPPYGGTDCVRFKIASAPKLRVIGYLHARIHKLQIGNIIIKPDTIASPCTLVPSVKILAVKVNFVVFGEVKMLASFLRCFPSVGTLHIEVLGNS</sequence>
<dbReference type="Pfam" id="PF24758">
    <property type="entry name" value="LRR_At5g56370"/>
    <property type="match status" value="1"/>
</dbReference>
<accession>N1QRH4</accession>
<protein>
    <recommendedName>
        <fullName evidence="1">F-box/LRR-repeat protein 15/At3g58940/PEG3-like LRR domain-containing protein</fullName>
    </recommendedName>
</protein>
<evidence type="ECO:0000259" key="1">
    <source>
        <dbReference type="Pfam" id="PF24758"/>
    </source>
</evidence>
<feature type="domain" description="F-box/LRR-repeat protein 15/At3g58940/PEG3-like LRR" evidence="1">
    <location>
        <begin position="149"/>
        <end position="290"/>
    </location>
</feature>
<organism evidence="2">
    <name type="scientific">Aegilops tauschii</name>
    <name type="common">Tausch's goatgrass</name>
    <name type="synonym">Aegilops squarrosa</name>
    <dbReference type="NCBI Taxonomy" id="37682"/>
    <lineage>
        <taxon>Eukaryota</taxon>
        <taxon>Viridiplantae</taxon>
        <taxon>Streptophyta</taxon>
        <taxon>Embryophyta</taxon>
        <taxon>Tracheophyta</taxon>
        <taxon>Spermatophyta</taxon>
        <taxon>Magnoliopsida</taxon>
        <taxon>Liliopsida</taxon>
        <taxon>Poales</taxon>
        <taxon>Poaceae</taxon>
        <taxon>BOP clade</taxon>
        <taxon>Pooideae</taxon>
        <taxon>Triticodae</taxon>
        <taxon>Triticeae</taxon>
        <taxon>Triticinae</taxon>
        <taxon>Aegilops</taxon>
    </lineage>
</organism>
<reference evidence="2" key="1">
    <citation type="submission" date="2015-06" db="UniProtKB">
        <authorList>
            <consortium name="EnsemblPlants"/>
        </authorList>
    </citation>
    <scope>IDENTIFICATION</scope>
</reference>
<name>N1QRH4_AEGTA</name>
<dbReference type="ExpressionAtlas" id="N1QRH4">
    <property type="expression patterns" value="baseline"/>
</dbReference>
<dbReference type="InterPro" id="IPR055302">
    <property type="entry name" value="F-box_dom-containing"/>
</dbReference>